<dbReference type="EMBL" id="VOOR01000002">
    <property type="protein sequence ID" value="TXB69499.1"/>
    <property type="molecule type" value="Genomic_DNA"/>
</dbReference>
<feature type="domain" description="Bacterial bifunctional deaminase-reductase C-terminal" evidence="1">
    <location>
        <begin position="26"/>
        <end position="194"/>
    </location>
</feature>
<proteinExistence type="predicted"/>
<gene>
    <name evidence="2" type="ORF">FRY97_01435</name>
</gene>
<reference evidence="2 3" key="1">
    <citation type="submission" date="2019-08" db="EMBL/GenBank/DDBJ databases">
        <title>Genome of Phaeodactylibacter luteus.</title>
        <authorList>
            <person name="Bowman J.P."/>
        </authorList>
    </citation>
    <scope>NUCLEOTIDE SEQUENCE [LARGE SCALE GENOMIC DNA]</scope>
    <source>
        <strain evidence="2 3">KCTC 42180</strain>
    </source>
</reference>
<dbReference type="PANTHER" id="PTHR38011:SF11">
    <property type="entry name" value="2,5-DIAMINO-6-RIBOSYLAMINO-4(3H)-PYRIMIDINONE 5'-PHOSPHATE REDUCTASE"/>
    <property type="match status" value="1"/>
</dbReference>
<dbReference type="GO" id="GO:0008703">
    <property type="term" value="F:5-amino-6-(5-phosphoribosylamino)uracil reductase activity"/>
    <property type="evidence" value="ECO:0007669"/>
    <property type="project" value="InterPro"/>
</dbReference>
<dbReference type="InterPro" id="IPR002734">
    <property type="entry name" value="RibDG_C"/>
</dbReference>
<evidence type="ECO:0000313" key="2">
    <source>
        <dbReference type="EMBL" id="TXB69499.1"/>
    </source>
</evidence>
<dbReference type="GO" id="GO:0009231">
    <property type="term" value="P:riboflavin biosynthetic process"/>
    <property type="evidence" value="ECO:0007669"/>
    <property type="project" value="InterPro"/>
</dbReference>
<accession>A0A5C6S4Z8</accession>
<organism evidence="2 3">
    <name type="scientific">Phaeodactylibacter luteus</name>
    <dbReference type="NCBI Taxonomy" id="1564516"/>
    <lineage>
        <taxon>Bacteria</taxon>
        <taxon>Pseudomonadati</taxon>
        <taxon>Bacteroidota</taxon>
        <taxon>Saprospiria</taxon>
        <taxon>Saprospirales</taxon>
        <taxon>Haliscomenobacteraceae</taxon>
        <taxon>Phaeodactylibacter</taxon>
    </lineage>
</organism>
<comment type="caution">
    <text evidence="2">The sequence shown here is derived from an EMBL/GenBank/DDBJ whole genome shotgun (WGS) entry which is preliminary data.</text>
</comment>
<dbReference type="OrthoDB" id="195113at2"/>
<dbReference type="InterPro" id="IPR024072">
    <property type="entry name" value="DHFR-like_dom_sf"/>
</dbReference>
<dbReference type="AlphaFoldDB" id="A0A5C6S4Z8"/>
<keyword evidence="3" id="KW-1185">Reference proteome</keyword>
<dbReference type="Proteomes" id="UP000321580">
    <property type="component" value="Unassembled WGS sequence"/>
</dbReference>
<evidence type="ECO:0000313" key="3">
    <source>
        <dbReference type="Proteomes" id="UP000321580"/>
    </source>
</evidence>
<dbReference type="SUPFAM" id="SSF53597">
    <property type="entry name" value="Dihydrofolate reductase-like"/>
    <property type="match status" value="1"/>
</dbReference>
<dbReference type="InterPro" id="IPR050765">
    <property type="entry name" value="Riboflavin_Biosynth_HTPR"/>
</dbReference>
<evidence type="ECO:0000259" key="1">
    <source>
        <dbReference type="Pfam" id="PF01872"/>
    </source>
</evidence>
<protein>
    <submittedName>
        <fullName evidence="2">Dihydrofolate reductase</fullName>
    </submittedName>
</protein>
<name>A0A5C6S4Z8_9BACT</name>
<sequence length="201" mass="22537">MKNRDQRYKGNMMLVSCTASKNRQQPMVKLFIAATLDGYIARKDGSIDWLEELPNPSGNDHGYNHFYNSIQGLIMGRQTYEDVAAFDMPWPYAGKPTYVFSRSKMAPFSTPDTSQGGSVSRAWLSSLPEKVRSGLWLVGGGELIGAFLQEKLVDEITLCLFPRLLGEGRPLFKGVYPECVLRRKAVEPFDSGLVNITYDII</sequence>
<dbReference type="PANTHER" id="PTHR38011">
    <property type="entry name" value="DIHYDROFOLATE REDUCTASE FAMILY PROTEIN (AFU_ORTHOLOGUE AFUA_8G06820)"/>
    <property type="match status" value="1"/>
</dbReference>
<dbReference type="Pfam" id="PF01872">
    <property type="entry name" value="RibD_C"/>
    <property type="match status" value="1"/>
</dbReference>
<dbReference type="Gene3D" id="3.40.430.10">
    <property type="entry name" value="Dihydrofolate Reductase, subunit A"/>
    <property type="match status" value="1"/>
</dbReference>